<feature type="domain" description="C2H2-type" evidence="2">
    <location>
        <begin position="26"/>
        <end position="53"/>
    </location>
</feature>
<dbReference type="AlphaFoldDB" id="A0A0E0M1I4"/>
<evidence type="ECO:0000256" key="1">
    <source>
        <dbReference type="PROSITE-ProRule" id="PRU00042"/>
    </source>
</evidence>
<dbReference type="SUPFAM" id="SSF57667">
    <property type="entry name" value="beta-beta-alpha zinc fingers"/>
    <property type="match status" value="1"/>
</dbReference>
<reference evidence="3" key="2">
    <citation type="submission" date="2018-05" db="EMBL/GenBank/DDBJ databases">
        <title>OpunRS2 (Oryza punctata Reference Sequence Version 2).</title>
        <authorList>
            <person name="Zhang J."/>
            <person name="Kudrna D."/>
            <person name="Lee S."/>
            <person name="Talag J."/>
            <person name="Welchert J."/>
            <person name="Wing R.A."/>
        </authorList>
    </citation>
    <scope>NUCLEOTIDE SEQUENCE [LARGE SCALE GENOMIC DNA]</scope>
</reference>
<dbReference type="GO" id="GO:0003700">
    <property type="term" value="F:DNA-binding transcription factor activity"/>
    <property type="evidence" value="ECO:0007669"/>
    <property type="project" value="InterPro"/>
</dbReference>
<proteinExistence type="predicted"/>
<evidence type="ECO:0000313" key="4">
    <source>
        <dbReference type="Proteomes" id="UP000026962"/>
    </source>
</evidence>
<dbReference type="PANTHER" id="PTHR45730">
    <property type="entry name" value="ZINC FINGER PROTEIN JAGGED"/>
    <property type="match status" value="1"/>
</dbReference>
<keyword evidence="1" id="KW-0479">Metal-binding</keyword>
<sequence>MEINLELTLCYTSASPSPEPPFVGFFLCMYCDRKFYSSQALGGHQNAHHFERSQAKHRREAIATKISEHAAALENTDGSSSGYSVPAARKVRVEAQQLGASARELGSFARGKSSPEYGVEHAHGLDLSLRL</sequence>
<dbReference type="Gene3D" id="3.30.160.60">
    <property type="entry name" value="Classic Zinc Finger"/>
    <property type="match status" value="1"/>
</dbReference>
<dbReference type="InterPro" id="IPR013087">
    <property type="entry name" value="Znf_C2H2_type"/>
</dbReference>
<dbReference type="GO" id="GO:0008270">
    <property type="term" value="F:zinc ion binding"/>
    <property type="evidence" value="ECO:0007669"/>
    <property type="project" value="UniProtKB-KW"/>
</dbReference>
<dbReference type="OMA" id="NAHHFER"/>
<dbReference type="InterPro" id="IPR045320">
    <property type="entry name" value="JAGGED/SL1-like"/>
</dbReference>
<dbReference type="EnsemblPlants" id="OPUNC09G09650.1">
    <property type="protein sequence ID" value="OPUNC09G09650.1"/>
    <property type="gene ID" value="OPUNC09G09650"/>
</dbReference>
<accession>A0A0E0M1I4</accession>
<dbReference type="STRING" id="4537.A0A0E0M1I4"/>
<evidence type="ECO:0000259" key="2">
    <source>
        <dbReference type="PROSITE" id="PS50157"/>
    </source>
</evidence>
<reference evidence="3" key="1">
    <citation type="submission" date="2015-04" db="UniProtKB">
        <authorList>
            <consortium name="EnsemblPlants"/>
        </authorList>
    </citation>
    <scope>IDENTIFICATION</scope>
</reference>
<dbReference type="eggNOG" id="ENOG502S25C">
    <property type="taxonomic scope" value="Eukaryota"/>
</dbReference>
<dbReference type="PANTHER" id="PTHR45730:SF137">
    <property type="entry name" value="OS09G0430600 PROTEIN"/>
    <property type="match status" value="1"/>
</dbReference>
<name>A0A0E0M1I4_ORYPU</name>
<dbReference type="Proteomes" id="UP000026962">
    <property type="component" value="Chromosome 9"/>
</dbReference>
<keyword evidence="1" id="KW-0863">Zinc-finger</keyword>
<protein>
    <recommendedName>
        <fullName evidence="2">C2H2-type domain-containing protein</fullName>
    </recommendedName>
</protein>
<dbReference type="Gramene" id="OPUNC09G09650.1">
    <property type="protein sequence ID" value="OPUNC09G09650.1"/>
    <property type="gene ID" value="OPUNC09G09650"/>
</dbReference>
<keyword evidence="1" id="KW-0862">Zinc</keyword>
<dbReference type="InterPro" id="IPR036236">
    <property type="entry name" value="Znf_C2H2_sf"/>
</dbReference>
<keyword evidence="4" id="KW-1185">Reference proteome</keyword>
<dbReference type="PROSITE" id="PS50157">
    <property type="entry name" value="ZINC_FINGER_C2H2_2"/>
    <property type="match status" value="1"/>
</dbReference>
<dbReference type="PROSITE" id="PS00028">
    <property type="entry name" value="ZINC_FINGER_C2H2_1"/>
    <property type="match status" value="1"/>
</dbReference>
<dbReference type="HOGENOM" id="CLU_119247_2_1_1"/>
<organism evidence="3">
    <name type="scientific">Oryza punctata</name>
    <name type="common">Red rice</name>
    <dbReference type="NCBI Taxonomy" id="4537"/>
    <lineage>
        <taxon>Eukaryota</taxon>
        <taxon>Viridiplantae</taxon>
        <taxon>Streptophyta</taxon>
        <taxon>Embryophyta</taxon>
        <taxon>Tracheophyta</taxon>
        <taxon>Spermatophyta</taxon>
        <taxon>Magnoliopsida</taxon>
        <taxon>Liliopsida</taxon>
        <taxon>Poales</taxon>
        <taxon>Poaceae</taxon>
        <taxon>BOP clade</taxon>
        <taxon>Oryzoideae</taxon>
        <taxon>Oryzeae</taxon>
        <taxon>Oryzinae</taxon>
        <taxon>Oryza</taxon>
    </lineage>
</organism>
<evidence type="ECO:0000313" key="3">
    <source>
        <dbReference type="EnsemblPlants" id="OPUNC09G09650.1"/>
    </source>
</evidence>